<dbReference type="RefSeq" id="WP_091710221.1">
    <property type="nucleotide sequence ID" value="NZ_FNCA01000006.1"/>
</dbReference>
<dbReference type="AlphaFoldDB" id="A0A7Z7B2D9"/>
<name>A0A7Z7B2D9_9EURY</name>
<evidence type="ECO:0000313" key="1">
    <source>
        <dbReference type="EMBL" id="SDG00581.1"/>
    </source>
</evidence>
<keyword evidence="2" id="KW-1185">Reference proteome</keyword>
<reference evidence="1 2" key="1">
    <citation type="submission" date="2016-10" db="EMBL/GenBank/DDBJ databases">
        <authorList>
            <person name="Varghese N."/>
            <person name="Submissions S."/>
        </authorList>
    </citation>
    <scope>NUCLEOTIDE SEQUENCE [LARGE SCALE GENOMIC DNA]</scope>
    <source>
        <strain evidence="1 2">PL 12/M</strain>
    </source>
</reference>
<dbReference type="Proteomes" id="UP000199259">
    <property type="component" value="Unassembled WGS sequence"/>
</dbReference>
<sequence>MSQKILLIVLILILSFVPLSSADAIFTNDLKVHDRSIDFTINEAYSGIDAEAFRLSLDTDNNSIVSEQEVEAFVDEFKRNSTGQYLGYVLIDNGNTVLSLDSFDMQLSGAEGNVNTSEIKVTANIIYGVPVSLEDGKHSIWILGHPAIEKMSISFPSGIVVKSIDGIDELQTSCDSGRQLFEGRSGIRSFIVDDQQTFEYAVMIETGRSKFIADLSRFPSLF</sequence>
<evidence type="ECO:0000313" key="2">
    <source>
        <dbReference type="Proteomes" id="UP000199259"/>
    </source>
</evidence>
<gene>
    <name evidence="1" type="ORF">SAMN04488589_1892</name>
</gene>
<accession>A0A7Z7B2D9</accession>
<comment type="caution">
    <text evidence="1">The sequence shown here is derived from an EMBL/GenBank/DDBJ whole genome shotgun (WGS) entry which is preliminary data.</text>
</comment>
<dbReference type="OrthoDB" id="125201at2157"/>
<organism evidence="1 2">
    <name type="scientific">Methanolobus vulcani</name>
    <dbReference type="NCBI Taxonomy" id="38026"/>
    <lineage>
        <taxon>Archaea</taxon>
        <taxon>Methanobacteriati</taxon>
        <taxon>Methanobacteriota</taxon>
        <taxon>Stenosarchaea group</taxon>
        <taxon>Methanomicrobia</taxon>
        <taxon>Methanosarcinales</taxon>
        <taxon>Methanosarcinaceae</taxon>
        <taxon>Methanolobus</taxon>
    </lineage>
</organism>
<dbReference type="EMBL" id="FNCA01000006">
    <property type="protein sequence ID" value="SDG00581.1"/>
    <property type="molecule type" value="Genomic_DNA"/>
</dbReference>
<proteinExistence type="predicted"/>
<protein>
    <submittedName>
        <fullName evidence="1">Uncharacterized protein</fullName>
    </submittedName>
</protein>